<comment type="caution">
    <text evidence="10">The sequence shown here is derived from an EMBL/GenBank/DDBJ whole genome shotgun (WGS) entry which is preliminary data.</text>
</comment>
<dbReference type="PANTHER" id="PTHR11647">
    <property type="entry name" value="HYDRANTOINASE/DIHYDROPYRIMIDINASE FAMILY MEMBER"/>
    <property type="match status" value="1"/>
</dbReference>
<comment type="function">
    <text evidence="6">Catalyzes the stereospecific hydrolysis of the cyclic amide bond of D-hydantoin derivatives.</text>
</comment>
<evidence type="ECO:0000256" key="1">
    <source>
        <dbReference type="ARBA" id="ARBA00001947"/>
    </source>
</evidence>
<dbReference type="AlphaFoldDB" id="A0A917UYC3"/>
<dbReference type="NCBIfam" id="TIGR02033">
    <property type="entry name" value="D-hydantoinase"/>
    <property type="match status" value="1"/>
</dbReference>
<evidence type="ECO:0000259" key="9">
    <source>
        <dbReference type="Pfam" id="PF01979"/>
    </source>
</evidence>
<dbReference type="GO" id="GO:0046872">
    <property type="term" value="F:metal ion binding"/>
    <property type="evidence" value="ECO:0007669"/>
    <property type="project" value="UniProtKB-KW"/>
</dbReference>
<reference evidence="10" key="2">
    <citation type="submission" date="2020-09" db="EMBL/GenBank/DDBJ databases">
        <authorList>
            <person name="Sun Q."/>
            <person name="Ohkuma M."/>
        </authorList>
    </citation>
    <scope>NUCLEOTIDE SEQUENCE</scope>
    <source>
        <strain evidence="10">JCM 12580</strain>
    </source>
</reference>
<dbReference type="SUPFAM" id="SSF51338">
    <property type="entry name" value="Composite domain of metallo-dependent hydrolases"/>
    <property type="match status" value="1"/>
</dbReference>
<evidence type="ECO:0000313" key="11">
    <source>
        <dbReference type="Proteomes" id="UP000658382"/>
    </source>
</evidence>
<comment type="PTM">
    <text evidence="8">Carbamylation allows a single lysine to coordinate two divalent metal cations.</text>
</comment>
<gene>
    <name evidence="10" type="primary">hyuA</name>
    <name evidence="10" type="ORF">GCM10007063_18000</name>
</gene>
<dbReference type="SUPFAM" id="SSF51556">
    <property type="entry name" value="Metallo-dependent hydrolases"/>
    <property type="match status" value="1"/>
</dbReference>
<organism evidence="10 11">
    <name type="scientific">Lentibacillus kapialis</name>
    <dbReference type="NCBI Taxonomy" id="340214"/>
    <lineage>
        <taxon>Bacteria</taxon>
        <taxon>Bacillati</taxon>
        <taxon>Bacillota</taxon>
        <taxon>Bacilli</taxon>
        <taxon>Bacillales</taxon>
        <taxon>Bacillaceae</taxon>
        <taxon>Lentibacillus</taxon>
    </lineage>
</organism>
<dbReference type="CDD" id="cd01314">
    <property type="entry name" value="D-HYD"/>
    <property type="match status" value="1"/>
</dbReference>
<dbReference type="Proteomes" id="UP000658382">
    <property type="component" value="Unassembled WGS sequence"/>
</dbReference>
<evidence type="ECO:0000256" key="2">
    <source>
        <dbReference type="ARBA" id="ARBA00008829"/>
    </source>
</evidence>
<comment type="cofactor">
    <cofactor evidence="1">
        <name>Zn(2+)</name>
        <dbReference type="ChEBI" id="CHEBI:29105"/>
    </cofactor>
</comment>
<sequence length="479" mass="52624">MRTLIKNGMIVTAVDEFIGDVLIDGEKIVAVGERLDSIADHTIDAQGKYVLPGGVDQHVHYSFEFKGERVRGFETSNAAVAGGTTTVVEFVNQEQGKGMADTIFDMDKNEVARQAMADYSYHAVVCDPVDTTFEEIADLPSKGISTVKLFMAYKGMAFHSDDEALYKALRAAKEAGVTVMVHCENADVIDFLQKKLISEGKTDPYYHAESRPAMVELEATQRVINLAAMAEAPVYIVHVTAEDVMKSIRNAKNEGLPVYGETCVQYLMLDESDLSKPDFEGAKYVLSPALRTKADQNALWKAVGNGWLNAISTDHCGFDWASQKHMGVDDFTNIPNGAPGVENRLGILWTYGVNTGKISRQRFVDLFATTPAKNMGLDHCKGHIGVGMDADIVLYDPNESSIISNENSLHGVDYSTFEGYKQEGKVDKVFLRGKLMVDDEEFIGEKGDGKFIHGEPFALCFENTKEAIGLNQSRVELPG</sequence>
<keyword evidence="5" id="KW-0378">Hydrolase</keyword>
<evidence type="ECO:0000313" key="10">
    <source>
        <dbReference type="EMBL" id="GGJ95903.1"/>
    </source>
</evidence>
<evidence type="ECO:0000256" key="4">
    <source>
        <dbReference type="ARBA" id="ARBA00022723"/>
    </source>
</evidence>
<evidence type="ECO:0000256" key="3">
    <source>
        <dbReference type="ARBA" id="ARBA00022553"/>
    </source>
</evidence>
<feature type="domain" description="Amidohydrolase-related" evidence="9">
    <location>
        <begin position="49"/>
        <end position="435"/>
    </location>
</feature>
<feature type="modified residue" description="N6-carboxylysine" evidence="8">
    <location>
        <position position="148"/>
    </location>
</feature>
<evidence type="ECO:0000256" key="5">
    <source>
        <dbReference type="ARBA" id="ARBA00022801"/>
    </source>
</evidence>
<evidence type="ECO:0000256" key="8">
    <source>
        <dbReference type="PIRSR" id="PIRSR611778-50"/>
    </source>
</evidence>
<dbReference type="GO" id="GO:0016812">
    <property type="term" value="F:hydrolase activity, acting on carbon-nitrogen (but not peptide) bonds, in cyclic amides"/>
    <property type="evidence" value="ECO:0007669"/>
    <property type="project" value="TreeGrafter"/>
</dbReference>
<dbReference type="Gene3D" id="3.20.20.140">
    <property type="entry name" value="Metal-dependent hydrolases"/>
    <property type="match status" value="1"/>
</dbReference>
<dbReference type="GO" id="GO:0005829">
    <property type="term" value="C:cytosol"/>
    <property type="evidence" value="ECO:0007669"/>
    <property type="project" value="TreeGrafter"/>
</dbReference>
<keyword evidence="4" id="KW-0479">Metal-binding</keyword>
<dbReference type="Pfam" id="PF01979">
    <property type="entry name" value="Amidohydro_1"/>
    <property type="match status" value="1"/>
</dbReference>
<accession>A0A917UYC3</accession>
<dbReference type="InterPro" id="IPR011778">
    <property type="entry name" value="Hydantoinase/dihydroPyrase"/>
</dbReference>
<name>A0A917UYC3_9BACI</name>
<dbReference type="InterPro" id="IPR006680">
    <property type="entry name" value="Amidohydro-rel"/>
</dbReference>
<dbReference type="EMBL" id="BMNQ01000021">
    <property type="protein sequence ID" value="GGJ95903.1"/>
    <property type="molecule type" value="Genomic_DNA"/>
</dbReference>
<dbReference type="Gene3D" id="2.30.40.10">
    <property type="entry name" value="Urease, subunit C, domain 1"/>
    <property type="match status" value="1"/>
</dbReference>
<reference evidence="10" key="1">
    <citation type="journal article" date="2014" name="Int. J. Syst. Evol. Microbiol.">
        <title>Complete genome sequence of Corynebacterium casei LMG S-19264T (=DSM 44701T), isolated from a smear-ripened cheese.</title>
        <authorList>
            <consortium name="US DOE Joint Genome Institute (JGI-PGF)"/>
            <person name="Walter F."/>
            <person name="Albersmeier A."/>
            <person name="Kalinowski J."/>
            <person name="Ruckert C."/>
        </authorList>
    </citation>
    <scope>NUCLEOTIDE SEQUENCE</scope>
    <source>
        <strain evidence="10">JCM 12580</strain>
    </source>
</reference>
<comment type="similarity">
    <text evidence="2">Belongs to the metallo-dependent hydrolases superfamily. Hydantoinase/dihydropyrimidinase family.</text>
</comment>
<dbReference type="InterPro" id="IPR011059">
    <property type="entry name" value="Metal-dep_hydrolase_composite"/>
</dbReference>
<dbReference type="InterPro" id="IPR050378">
    <property type="entry name" value="Metallo-dep_Hydrolases_sf"/>
</dbReference>
<dbReference type="FunFam" id="3.20.20.140:FF:000217">
    <property type="entry name" value="Dihydropyrimidinase-related protein 1"/>
    <property type="match status" value="1"/>
</dbReference>
<evidence type="ECO:0000256" key="7">
    <source>
        <dbReference type="ARBA" id="ARBA00068457"/>
    </source>
</evidence>
<keyword evidence="11" id="KW-1185">Reference proteome</keyword>
<dbReference type="InterPro" id="IPR032466">
    <property type="entry name" value="Metal_Hydrolase"/>
</dbReference>
<dbReference type="PANTHER" id="PTHR11647:SF1">
    <property type="entry name" value="COLLAPSIN RESPONSE MEDIATOR PROTEIN"/>
    <property type="match status" value="1"/>
</dbReference>
<keyword evidence="3" id="KW-0597">Phosphoprotein</keyword>
<protein>
    <recommendedName>
        <fullName evidence="7">D-hydantoinase</fullName>
    </recommendedName>
</protein>
<evidence type="ECO:0000256" key="6">
    <source>
        <dbReference type="ARBA" id="ARBA00055040"/>
    </source>
</evidence>
<dbReference type="RefSeq" id="WP_188632764.1">
    <property type="nucleotide sequence ID" value="NZ_BMNQ01000021.1"/>
</dbReference>
<proteinExistence type="inferred from homology"/>